<dbReference type="Gene3D" id="3.30.450.20">
    <property type="entry name" value="PAS domain"/>
    <property type="match status" value="1"/>
</dbReference>
<keyword evidence="9" id="KW-1185">Reference proteome</keyword>
<dbReference type="InterPro" id="IPR014528">
    <property type="entry name" value="GdpP/PdeA"/>
</dbReference>
<proteinExistence type="predicted"/>
<dbReference type="GO" id="GO:0003676">
    <property type="term" value="F:nucleic acid binding"/>
    <property type="evidence" value="ECO:0007669"/>
    <property type="project" value="InterPro"/>
</dbReference>
<dbReference type="STRING" id="48003.BLA55_03005"/>
<keyword evidence="4 6" id="KW-1133">Transmembrane helix</keyword>
<name>A0A1L4FSL1_9BACT</name>
<feature type="transmembrane region" description="Helical" evidence="6">
    <location>
        <begin position="35"/>
        <end position="60"/>
    </location>
</feature>
<evidence type="ECO:0000256" key="2">
    <source>
        <dbReference type="ARBA" id="ARBA00022475"/>
    </source>
</evidence>
<evidence type="ECO:0000256" key="6">
    <source>
        <dbReference type="SAM" id="Phobius"/>
    </source>
</evidence>
<accession>A0A1L4FSL1</accession>
<dbReference type="Pfam" id="PF01368">
    <property type="entry name" value="DHH"/>
    <property type="match status" value="1"/>
</dbReference>
<feature type="domain" description="GGDEF" evidence="7">
    <location>
        <begin position="176"/>
        <end position="308"/>
    </location>
</feature>
<dbReference type="PROSITE" id="PS50887">
    <property type="entry name" value="GGDEF"/>
    <property type="match status" value="1"/>
</dbReference>
<dbReference type="PANTHER" id="PTHR47618">
    <property type="entry name" value="BIFUNCTIONAL OLIGORIBONUCLEASE AND PAP PHOSPHATASE NRNA"/>
    <property type="match status" value="1"/>
</dbReference>
<evidence type="ECO:0000256" key="4">
    <source>
        <dbReference type="ARBA" id="ARBA00022989"/>
    </source>
</evidence>
<feature type="transmembrane region" description="Helical" evidence="6">
    <location>
        <begin position="7"/>
        <end position="29"/>
    </location>
</feature>
<dbReference type="InterPro" id="IPR051319">
    <property type="entry name" value="Oligoribo/pAp-PDE_c-di-AMP_PDE"/>
</dbReference>
<sequence>MTNKQKMIIWILSSLVALSLAIFFTVFTFYSQNLIVFRILAFLTILAFLSIFIVVVYFAINNFAKSRDLVKKSFNNYIEDIITNNNFGIIIFDSSEKILWMSNFIRARFSKKVIGSSIKEFFDEFAPNVKNALYKSSFNFEFNNLEYEVQVWPLKNTISIRDVTYESNIIKESKQQKIVIGEIEIDNFQLYQSILSEEQLFNINKCIINSIEKYVKDPEYNLFYRQYTNGKYVIICNELTLEKLLEDQFRSFLSFNDSDIFMRDNNRLSISAGFARGWPSLNLKIEQAKKALLQAQNRGGDQVAIFSNDSVPIYFGSSSEIMADNNRTEIKLIAHLFEKKLQSSDIQNVIIYGHSLSDLDAVGSAYAIYKIAKNYGKRANICNYTFDSTADKFLRSQNLLKSDIFIKSHLANKITNEHTLVVFVDNSNPNRTDNKDAILNAKAENIFIFDHHRVGESVDFCPRSNRYIDPNASSACEIVTELITFMNTNNKISANTAQFLLNGIYLDTAQFTKSVTPRAFSASSWLESKGARGSLSSELLKIDEKTAKIVQDLLKNVQEIKKGYYLAYSNIEVENDIISIAANEILKISGRHASFVVAKLSSTNKYKLSARGMNTNVQVICEAVGGGGHFSTAAAVTNEPLDVFVDNIKQAIVGSLRDESNID</sequence>
<dbReference type="InterPro" id="IPR001667">
    <property type="entry name" value="DDH_dom"/>
</dbReference>
<dbReference type="KEGG" id="mpul:BLA55_03005"/>
<dbReference type="Pfam" id="PF24898">
    <property type="entry name" value="GGDEF_GdpP"/>
    <property type="match status" value="1"/>
</dbReference>
<evidence type="ECO:0000259" key="7">
    <source>
        <dbReference type="PROSITE" id="PS50887"/>
    </source>
</evidence>
<evidence type="ECO:0000313" key="9">
    <source>
        <dbReference type="Proteomes" id="UP000184322"/>
    </source>
</evidence>
<dbReference type="Pfam" id="PF02272">
    <property type="entry name" value="DHHA1"/>
    <property type="match status" value="1"/>
</dbReference>
<dbReference type="AlphaFoldDB" id="A0A1L4FSL1"/>
<dbReference type="InterPro" id="IPR003156">
    <property type="entry name" value="DHHA1_dom"/>
</dbReference>
<dbReference type="RefSeq" id="WP_073372611.1">
    <property type="nucleotide sequence ID" value="NZ_CP017813.1"/>
</dbReference>
<dbReference type="EMBL" id="CP017813">
    <property type="protein sequence ID" value="APJ38607.1"/>
    <property type="molecule type" value="Genomic_DNA"/>
</dbReference>
<dbReference type="InterPro" id="IPR000160">
    <property type="entry name" value="GGDEF_dom"/>
</dbReference>
<organism evidence="8 9">
    <name type="scientific">Mycoplasmopsis pullorum</name>
    <dbReference type="NCBI Taxonomy" id="48003"/>
    <lineage>
        <taxon>Bacteria</taxon>
        <taxon>Bacillati</taxon>
        <taxon>Mycoplasmatota</taxon>
        <taxon>Mycoplasmoidales</taxon>
        <taxon>Metamycoplasmataceae</taxon>
        <taxon>Mycoplasmopsis</taxon>
    </lineage>
</organism>
<dbReference type="PANTHER" id="PTHR47618:SF2">
    <property type="entry name" value="CYCLIC-DI-AMP PHOSPHODIESTERASE GDPP"/>
    <property type="match status" value="1"/>
</dbReference>
<keyword evidence="5 6" id="KW-0472">Membrane</keyword>
<dbReference type="InterPro" id="IPR049553">
    <property type="entry name" value="GdpP-like_PAS"/>
</dbReference>
<dbReference type="Proteomes" id="UP000184322">
    <property type="component" value="Chromosome"/>
</dbReference>
<evidence type="ECO:0000313" key="8">
    <source>
        <dbReference type="EMBL" id="APJ38607.1"/>
    </source>
</evidence>
<keyword evidence="3 6" id="KW-0812">Transmembrane</keyword>
<dbReference type="SUPFAM" id="SSF64182">
    <property type="entry name" value="DHH phosphoesterases"/>
    <property type="match status" value="1"/>
</dbReference>
<dbReference type="Gene3D" id="3.90.1640.10">
    <property type="entry name" value="inorganic pyrophosphatase (n-terminal core)"/>
    <property type="match status" value="1"/>
</dbReference>
<dbReference type="PIRSF" id="PIRSF026583">
    <property type="entry name" value="YybT"/>
    <property type="match status" value="1"/>
</dbReference>
<reference evidence="9" key="1">
    <citation type="submission" date="2016-10" db="EMBL/GenBank/DDBJ databases">
        <authorList>
            <person name="Beylefeld A."/>
            <person name="Abolnik C."/>
        </authorList>
    </citation>
    <scope>NUCLEOTIDE SEQUENCE [LARGE SCALE GENOMIC DNA]</scope>
    <source>
        <strain evidence="9">B359_6</strain>
    </source>
</reference>
<gene>
    <name evidence="8" type="ORF">BLA55_03005</name>
</gene>
<dbReference type="Gene3D" id="3.10.310.30">
    <property type="match status" value="1"/>
</dbReference>
<evidence type="ECO:0000256" key="5">
    <source>
        <dbReference type="ARBA" id="ARBA00023136"/>
    </source>
</evidence>
<dbReference type="Pfam" id="PF21370">
    <property type="entry name" value="PAS_GdpP"/>
    <property type="match status" value="1"/>
</dbReference>
<dbReference type="InterPro" id="IPR038763">
    <property type="entry name" value="DHH_sf"/>
</dbReference>
<keyword evidence="2" id="KW-1003">Cell membrane</keyword>
<protein>
    <recommendedName>
        <fullName evidence="7">GGDEF domain-containing protein</fullName>
    </recommendedName>
</protein>
<evidence type="ECO:0000256" key="3">
    <source>
        <dbReference type="ARBA" id="ARBA00022692"/>
    </source>
</evidence>
<evidence type="ECO:0000256" key="1">
    <source>
        <dbReference type="ARBA" id="ARBA00004651"/>
    </source>
</evidence>
<comment type="subcellular location">
    <subcellularLocation>
        <location evidence="1">Cell membrane</location>
        <topology evidence="1">Multi-pass membrane protein</topology>
    </subcellularLocation>
</comment>
<dbReference type="OrthoDB" id="9759476at2"/>